<dbReference type="GO" id="GO:0005634">
    <property type="term" value="C:nucleus"/>
    <property type="evidence" value="ECO:0007669"/>
    <property type="project" value="UniProtKB-SubCell"/>
</dbReference>
<dbReference type="GO" id="GO:0003723">
    <property type="term" value="F:RNA binding"/>
    <property type="evidence" value="ECO:0007669"/>
    <property type="project" value="UniProtKB-KW"/>
</dbReference>
<dbReference type="InterPro" id="IPR039047">
    <property type="entry name" value="PHAX"/>
</dbReference>
<evidence type="ECO:0000256" key="3">
    <source>
        <dbReference type="ARBA" id="ARBA00006094"/>
    </source>
</evidence>
<evidence type="ECO:0000256" key="9">
    <source>
        <dbReference type="ARBA" id="ARBA00023242"/>
    </source>
</evidence>
<evidence type="ECO:0000256" key="1">
    <source>
        <dbReference type="ARBA" id="ARBA00004123"/>
    </source>
</evidence>
<name>A0A1J4MTV2_9CRYT</name>
<keyword evidence="8" id="KW-0653">Protein transport</keyword>
<dbReference type="PANTHER" id="PTHR13135:SF0">
    <property type="entry name" value="PHOSPHORYLATED ADAPTER RNA EXPORT PROTEIN"/>
    <property type="match status" value="1"/>
</dbReference>
<dbReference type="EMBL" id="LRBS01000048">
    <property type="protein sequence ID" value="OII76875.1"/>
    <property type="molecule type" value="Genomic_DNA"/>
</dbReference>
<keyword evidence="7" id="KW-0694">RNA-binding</keyword>
<gene>
    <name evidence="12" type="ORF">cand_022180</name>
</gene>
<evidence type="ECO:0000256" key="5">
    <source>
        <dbReference type="ARBA" id="ARBA00022448"/>
    </source>
</evidence>
<dbReference type="AlphaFoldDB" id="A0A1J4MTV2"/>
<keyword evidence="6" id="KW-0963">Cytoplasm</keyword>
<comment type="similarity">
    <text evidence="3">Belongs to the PHAX family.</text>
</comment>
<comment type="caution">
    <text evidence="12">The sequence shown here is derived from an EMBL/GenBank/DDBJ whole genome shotgun (WGS) entry which is preliminary data.</text>
</comment>
<evidence type="ECO:0000259" key="11">
    <source>
        <dbReference type="Pfam" id="PF10258"/>
    </source>
</evidence>
<dbReference type="GeneID" id="92366402"/>
<feature type="domain" description="Phosphorylated adapter RNA export protein RNA-binding" evidence="11">
    <location>
        <begin position="24"/>
        <end position="104"/>
    </location>
</feature>
<dbReference type="VEuPathDB" id="CryptoDB:cand_022180"/>
<dbReference type="RefSeq" id="XP_067068721.1">
    <property type="nucleotide sequence ID" value="XM_067212448.1"/>
</dbReference>
<dbReference type="GO" id="GO:0015031">
    <property type="term" value="P:protein transport"/>
    <property type="evidence" value="ECO:0007669"/>
    <property type="project" value="UniProtKB-KW"/>
</dbReference>
<reference evidence="12 13" key="1">
    <citation type="submission" date="2016-10" db="EMBL/GenBank/DDBJ databases">
        <title>Reductive evolution of mitochondrial metabolism and differential evolution of invasion-related proteins in Cryptosporidium.</title>
        <authorList>
            <person name="Liu S."/>
            <person name="Roellig D.M."/>
            <person name="Guo Y."/>
            <person name="Li N."/>
            <person name="Frace M.A."/>
            <person name="Tang K."/>
            <person name="Zhang L."/>
            <person name="Feng Y."/>
            <person name="Xiao L."/>
        </authorList>
    </citation>
    <scope>NUCLEOTIDE SEQUENCE [LARGE SCALE GENOMIC DNA]</scope>
    <source>
        <strain evidence="12">30847</strain>
    </source>
</reference>
<evidence type="ECO:0000256" key="6">
    <source>
        <dbReference type="ARBA" id="ARBA00022490"/>
    </source>
</evidence>
<proteinExistence type="inferred from homology"/>
<keyword evidence="13" id="KW-1185">Reference proteome</keyword>
<evidence type="ECO:0000313" key="13">
    <source>
        <dbReference type="Proteomes" id="UP000186804"/>
    </source>
</evidence>
<protein>
    <recommendedName>
        <fullName evidence="4">Phosphorylated adapter RNA export protein</fullName>
    </recommendedName>
    <alternativeName>
        <fullName evidence="10">RNA U small nuclear RNA export adapter protein</fullName>
    </alternativeName>
</protein>
<dbReference type="OrthoDB" id="20573at2759"/>
<dbReference type="Gene3D" id="1.10.10.1440">
    <property type="entry name" value="PHAX RNA-binding domain"/>
    <property type="match status" value="1"/>
</dbReference>
<organism evidence="12 13">
    <name type="scientific">Cryptosporidium andersoni</name>
    <dbReference type="NCBI Taxonomy" id="117008"/>
    <lineage>
        <taxon>Eukaryota</taxon>
        <taxon>Sar</taxon>
        <taxon>Alveolata</taxon>
        <taxon>Apicomplexa</taxon>
        <taxon>Conoidasida</taxon>
        <taxon>Coccidia</taxon>
        <taxon>Eucoccidiorida</taxon>
        <taxon>Eimeriorina</taxon>
        <taxon>Cryptosporidiidae</taxon>
        <taxon>Cryptosporidium</taxon>
    </lineage>
</organism>
<accession>A0A1J4MTV2</accession>
<comment type="subcellular location">
    <subcellularLocation>
        <location evidence="2">Cytoplasm</location>
    </subcellularLocation>
    <subcellularLocation>
        <location evidence="1">Nucleus</location>
    </subcellularLocation>
</comment>
<evidence type="ECO:0000256" key="8">
    <source>
        <dbReference type="ARBA" id="ARBA00022927"/>
    </source>
</evidence>
<keyword evidence="9" id="KW-0539">Nucleus</keyword>
<evidence type="ECO:0000256" key="7">
    <source>
        <dbReference type="ARBA" id="ARBA00022884"/>
    </source>
</evidence>
<keyword evidence="5" id="KW-0813">Transport</keyword>
<dbReference type="PANTHER" id="PTHR13135">
    <property type="entry name" value="CYTOSOLIC RESINIFERATOXIN BINDING PROTEIN RBP-26"/>
    <property type="match status" value="1"/>
</dbReference>
<dbReference type="GO" id="GO:0006408">
    <property type="term" value="P:snRNA export from nucleus"/>
    <property type="evidence" value="ECO:0007669"/>
    <property type="project" value="InterPro"/>
</dbReference>
<dbReference type="Proteomes" id="UP000186804">
    <property type="component" value="Unassembled WGS sequence"/>
</dbReference>
<evidence type="ECO:0000256" key="4">
    <source>
        <dbReference type="ARBA" id="ARBA00016856"/>
    </source>
</evidence>
<sequence>MKKDGLLNRLTLISVNDHSKVALFKRIIRSLNEPNIYLIERAVFYLPENFCRHILQQTLAIVRDGGYRTYDNSRFKSPGGIFLRILKNSITKDELKLIWNTKKKKKKQENKRIKNQDVSLSRTMKNTYSDEEGALSPISILADDLHDTLLIKN</sequence>
<dbReference type="InterPro" id="IPR038092">
    <property type="entry name" value="PHAX_RNA-binding_sf"/>
</dbReference>
<evidence type="ECO:0000256" key="2">
    <source>
        <dbReference type="ARBA" id="ARBA00004496"/>
    </source>
</evidence>
<evidence type="ECO:0000313" key="12">
    <source>
        <dbReference type="EMBL" id="OII76875.1"/>
    </source>
</evidence>
<dbReference type="GO" id="GO:0005737">
    <property type="term" value="C:cytoplasm"/>
    <property type="evidence" value="ECO:0007669"/>
    <property type="project" value="UniProtKB-SubCell"/>
</dbReference>
<dbReference type="InterPro" id="IPR019385">
    <property type="entry name" value="PHAX_RNA-binding_domain"/>
</dbReference>
<dbReference type="Pfam" id="PF10258">
    <property type="entry name" value="PHAX_RNA-bd"/>
    <property type="match status" value="1"/>
</dbReference>
<evidence type="ECO:0000256" key="10">
    <source>
        <dbReference type="ARBA" id="ARBA00030834"/>
    </source>
</evidence>